<feature type="domain" description="BZIP" evidence="8">
    <location>
        <begin position="61"/>
        <end position="76"/>
    </location>
</feature>
<evidence type="ECO:0000256" key="7">
    <source>
        <dbReference type="SAM" id="MobiDB-lite"/>
    </source>
</evidence>
<dbReference type="PANTHER" id="PTHR47693:SF1">
    <property type="entry name" value="BZIP TRANSCRIPTION FACTOR RISBZ3"/>
    <property type="match status" value="1"/>
</dbReference>
<feature type="coiled-coil region" evidence="6">
    <location>
        <begin position="212"/>
        <end position="283"/>
    </location>
</feature>
<name>A0A2U1PEQ7_ARTAN</name>
<dbReference type="InterPro" id="IPR004827">
    <property type="entry name" value="bZIP"/>
</dbReference>
<dbReference type="AlphaFoldDB" id="A0A2U1PEQ7"/>
<comment type="caution">
    <text evidence="9">The sequence shown here is derived from an EMBL/GenBank/DDBJ whole genome shotgun (WGS) entry which is preliminary data.</text>
</comment>
<evidence type="ECO:0000256" key="4">
    <source>
        <dbReference type="ARBA" id="ARBA00023163"/>
    </source>
</evidence>
<feature type="compositionally biased region" description="Acidic residues" evidence="7">
    <location>
        <begin position="45"/>
        <end position="55"/>
    </location>
</feature>
<dbReference type="STRING" id="35608.A0A2U1PEQ7"/>
<feature type="compositionally biased region" description="Basic and acidic residues" evidence="7">
    <location>
        <begin position="35"/>
        <end position="44"/>
    </location>
</feature>
<dbReference type="Pfam" id="PF00170">
    <property type="entry name" value="bZIP_1"/>
    <property type="match status" value="1"/>
</dbReference>
<dbReference type="GO" id="GO:0003700">
    <property type="term" value="F:DNA-binding transcription factor activity"/>
    <property type="evidence" value="ECO:0007669"/>
    <property type="project" value="InterPro"/>
</dbReference>
<dbReference type="InterPro" id="IPR044168">
    <property type="entry name" value="RISBZ3/4/5"/>
</dbReference>
<dbReference type="InterPro" id="IPR046347">
    <property type="entry name" value="bZIP_sf"/>
</dbReference>
<evidence type="ECO:0000259" key="8">
    <source>
        <dbReference type="PROSITE" id="PS00036"/>
    </source>
</evidence>
<dbReference type="SMR" id="A0A2U1PEQ7"/>
<dbReference type="SUPFAM" id="SSF57959">
    <property type="entry name" value="Leucine zipper domain"/>
    <property type="match status" value="2"/>
</dbReference>
<protein>
    <submittedName>
        <fullName evidence="9">Basic leucine zipper 9</fullName>
    </submittedName>
</protein>
<dbReference type="GO" id="GO:0003677">
    <property type="term" value="F:DNA binding"/>
    <property type="evidence" value="ECO:0007669"/>
    <property type="project" value="UniProtKB-KW"/>
</dbReference>
<dbReference type="CDD" id="cd14702">
    <property type="entry name" value="bZIP_plant_GBF1"/>
    <property type="match status" value="2"/>
</dbReference>
<reference evidence="9 10" key="1">
    <citation type="journal article" date="2018" name="Mol. Plant">
        <title>The genome of Artemisia annua provides insight into the evolution of Asteraceae family and artemisinin biosynthesis.</title>
        <authorList>
            <person name="Shen Q."/>
            <person name="Zhang L."/>
            <person name="Liao Z."/>
            <person name="Wang S."/>
            <person name="Yan T."/>
            <person name="Shi P."/>
            <person name="Liu M."/>
            <person name="Fu X."/>
            <person name="Pan Q."/>
            <person name="Wang Y."/>
            <person name="Lv Z."/>
            <person name="Lu X."/>
            <person name="Zhang F."/>
            <person name="Jiang W."/>
            <person name="Ma Y."/>
            <person name="Chen M."/>
            <person name="Hao X."/>
            <person name="Li L."/>
            <person name="Tang Y."/>
            <person name="Lv G."/>
            <person name="Zhou Y."/>
            <person name="Sun X."/>
            <person name="Brodelius P.E."/>
            <person name="Rose J.K.C."/>
            <person name="Tang K."/>
        </authorList>
    </citation>
    <scope>NUCLEOTIDE SEQUENCE [LARGE SCALE GENOMIC DNA]</scope>
    <source>
        <strain evidence="10">cv. Huhao1</strain>
        <tissue evidence="9">Leaf</tissue>
    </source>
</reference>
<feature type="region of interest" description="Disordered" evidence="7">
    <location>
        <begin position="1"/>
        <end position="77"/>
    </location>
</feature>
<organism evidence="9 10">
    <name type="scientific">Artemisia annua</name>
    <name type="common">Sweet wormwood</name>
    <dbReference type="NCBI Taxonomy" id="35608"/>
    <lineage>
        <taxon>Eukaryota</taxon>
        <taxon>Viridiplantae</taxon>
        <taxon>Streptophyta</taxon>
        <taxon>Embryophyta</taxon>
        <taxon>Tracheophyta</taxon>
        <taxon>Spermatophyta</taxon>
        <taxon>Magnoliopsida</taxon>
        <taxon>eudicotyledons</taxon>
        <taxon>Gunneridae</taxon>
        <taxon>Pentapetalae</taxon>
        <taxon>asterids</taxon>
        <taxon>campanulids</taxon>
        <taxon>Asterales</taxon>
        <taxon>Asteraceae</taxon>
        <taxon>Asteroideae</taxon>
        <taxon>Anthemideae</taxon>
        <taxon>Artemisiinae</taxon>
        <taxon>Artemisia</taxon>
    </lineage>
</organism>
<evidence type="ECO:0000256" key="6">
    <source>
        <dbReference type="SAM" id="Coils"/>
    </source>
</evidence>
<dbReference type="SMART" id="SM00338">
    <property type="entry name" value="BRLZ"/>
    <property type="match status" value="2"/>
</dbReference>
<keyword evidence="2" id="KW-0805">Transcription regulation</keyword>
<evidence type="ECO:0000256" key="2">
    <source>
        <dbReference type="ARBA" id="ARBA00023015"/>
    </source>
</evidence>
<dbReference type="PROSITE" id="PS00036">
    <property type="entry name" value="BZIP_BASIC"/>
    <property type="match status" value="1"/>
</dbReference>
<feature type="compositionally biased region" description="Low complexity" evidence="7">
    <location>
        <begin position="1"/>
        <end position="11"/>
    </location>
</feature>
<keyword evidence="6" id="KW-0175">Coiled coil</keyword>
<keyword evidence="10" id="KW-1185">Reference proteome</keyword>
<dbReference type="InterPro" id="IPR045314">
    <property type="entry name" value="bZIP_plant_GBF1"/>
</dbReference>
<evidence type="ECO:0000313" key="9">
    <source>
        <dbReference type="EMBL" id="PWA84236.1"/>
    </source>
</evidence>
<keyword evidence="3" id="KW-0238">DNA-binding</keyword>
<sequence>MDNTYNNNGNNDSSMSRTSSKHDIEKLINPSFEGEVDHRTHEPITDDTEISDDQMDTGKIKSMASNREAARRSRKRKQAHLAALEEHVEQLRRQTSSTVETLRAKIKVAEDLVASHSSSSSLLGFEQQVEQLRGEYEALRAKNIINHNDKKEAEPCNDSSMNRTSSEHDIEKLINQTVEAMNIRKIRRVVLINRESARRSRMRKQAYLTSLRQQEEQLRREALSTLETLRAKVKEAEDLATWHSLRSTVSNFVHNNNGFEQQVEQLREDYEALRAKVNPTEDMDASGSLTSRISYNLDNNTGSWVPWSTCSWSARDRSNKDDLDSF</sequence>
<gene>
    <name evidence="9" type="ORF">CTI12_AA161080</name>
</gene>
<evidence type="ECO:0000256" key="1">
    <source>
        <dbReference type="ARBA" id="ARBA00004123"/>
    </source>
</evidence>
<dbReference type="Gene3D" id="1.20.5.170">
    <property type="match status" value="2"/>
</dbReference>
<dbReference type="GO" id="GO:0005634">
    <property type="term" value="C:nucleus"/>
    <property type="evidence" value="ECO:0007669"/>
    <property type="project" value="UniProtKB-SubCell"/>
</dbReference>
<evidence type="ECO:0000313" key="10">
    <source>
        <dbReference type="Proteomes" id="UP000245207"/>
    </source>
</evidence>
<evidence type="ECO:0000256" key="5">
    <source>
        <dbReference type="ARBA" id="ARBA00023242"/>
    </source>
</evidence>
<dbReference type="EMBL" id="PKPP01001249">
    <property type="protein sequence ID" value="PWA84236.1"/>
    <property type="molecule type" value="Genomic_DNA"/>
</dbReference>
<proteinExistence type="predicted"/>
<keyword evidence="5" id="KW-0539">Nucleus</keyword>
<accession>A0A2U1PEQ7</accession>
<comment type="subcellular location">
    <subcellularLocation>
        <location evidence="1">Nucleus</location>
    </subcellularLocation>
</comment>
<keyword evidence="4" id="KW-0804">Transcription</keyword>
<evidence type="ECO:0000256" key="3">
    <source>
        <dbReference type="ARBA" id="ARBA00023125"/>
    </source>
</evidence>
<dbReference type="PANTHER" id="PTHR47693">
    <property type="entry name" value="BZIP TRANSCRIPTION FACTOR RISBZ3-RELATED"/>
    <property type="match status" value="1"/>
</dbReference>
<dbReference type="Proteomes" id="UP000245207">
    <property type="component" value="Unassembled WGS sequence"/>
</dbReference>